<proteinExistence type="predicted"/>
<organism evidence="1 2">
    <name type="scientific">Dallia pectoralis</name>
    <name type="common">Alaska blackfish</name>
    <dbReference type="NCBI Taxonomy" id="75939"/>
    <lineage>
        <taxon>Eukaryota</taxon>
        <taxon>Metazoa</taxon>
        <taxon>Chordata</taxon>
        <taxon>Craniata</taxon>
        <taxon>Vertebrata</taxon>
        <taxon>Euteleostomi</taxon>
        <taxon>Actinopterygii</taxon>
        <taxon>Neopterygii</taxon>
        <taxon>Teleostei</taxon>
        <taxon>Protacanthopterygii</taxon>
        <taxon>Esociformes</taxon>
        <taxon>Umbridae</taxon>
        <taxon>Dallia</taxon>
    </lineage>
</organism>
<accession>A0ACC2FDZ6</accession>
<evidence type="ECO:0000313" key="1">
    <source>
        <dbReference type="EMBL" id="KAJ7989522.1"/>
    </source>
</evidence>
<dbReference type="EMBL" id="CM055756">
    <property type="protein sequence ID" value="KAJ7989522.1"/>
    <property type="molecule type" value="Genomic_DNA"/>
</dbReference>
<dbReference type="Proteomes" id="UP001157502">
    <property type="component" value="Chromosome 29"/>
</dbReference>
<comment type="caution">
    <text evidence="1">The sequence shown here is derived from an EMBL/GenBank/DDBJ whole genome shotgun (WGS) entry which is preliminary data.</text>
</comment>
<reference evidence="1" key="1">
    <citation type="submission" date="2021-05" db="EMBL/GenBank/DDBJ databases">
        <authorList>
            <person name="Pan Q."/>
            <person name="Jouanno E."/>
            <person name="Zahm M."/>
            <person name="Klopp C."/>
            <person name="Cabau C."/>
            <person name="Louis A."/>
            <person name="Berthelot C."/>
            <person name="Parey E."/>
            <person name="Roest Crollius H."/>
            <person name="Montfort J."/>
            <person name="Robinson-Rechavi M."/>
            <person name="Bouchez O."/>
            <person name="Lampietro C."/>
            <person name="Lopez Roques C."/>
            <person name="Donnadieu C."/>
            <person name="Postlethwait J."/>
            <person name="Bobe J."/>
            <person name="Dillon D."/>
            <person name="Chandos A."/>
            <person name="von Hippel F."/>
            <person name="Guiguen Y."/>
        </authorList>
    </citation>
    <scope>NUCLEOTIDE SEQUENCE</scope>
    <source>
        <strain evidence="1">YG-Jan2019</strain>
    </source>
</reference>
<name>A0ACC2FDZ6_DALPE</name>
<keyword evidence="2" id="KW-1185">Reference proteome</keyword>
<gene>
    <name evidence="1" type="ORF">DPEC_G00305420</name>
</gene>
<protein>
    <submittedName>
        <fullName evidence="1">Uncharacterized protein</fullName>
    </submittedName>
</protein>
<evidence type="ECO:0000313" key="2">
    <source>
        <dbReference type="Proteomes" id="UP001157502"/>
    </source>
</evidence>
<sequence length="77" mass="8530">MDYVLIKQHPSSSSPSSHHIYLPRARLGSALPSSLSTPHIAYIIYPDLPLSSIPGEIKHSMNKRRKPGKMLHSLESA</sequence>